<proteinExistence type="predicted"/>
<dbReference type="AlphaFoldDB" id="A0A0E9TM05"/>
<organism evidence="1">
    <name type="scientific">Anguilla anguilla</name>
    <name type="common">European freshwater eel</name>
    <name type="synonym">Muraena anguilla</name>
    <dbReference type="NCBI Taxonomy" id="7936"/>
    <lineage>
        <taxon>Eukaryota</taxon>
        <taxon>Metazoa</taxon>
        <taxon>Chordata</taxon>
        <taxon>Craniata</taxon>
        <taxon>Vertebrata</taxon>
        <taxon>Euteleostomi</taxon>
        <taxon>Actinopterygii</taxon>
        <taxon>Neopterygii</taxon>
        <taxon>Teleostei</taxon>
        <taxon>Anguilliformes</taxon>
        <taxon>Anguillidae</taxon>
        <taxon>Anguilla</taxon>
    </lineage>
</organism>
<accession>A0A0E9TM05</accession>
<name>A0A0E9TM05_ANGAN</name>
<protein>
    <submittedName>
        <fullName evidence="1">Uncharacterized protein</fullName>
    </submittedName>
</protein>
<dbReference type="EMBL" id="GBXM01054697">
    <property type="protein sequence ID" value="JAH53880.1"/>
    <property type="molecule type" value="Transcribed_RNA"/>
</dbReference>
<reference evidence="1" key="1">
    <citation type="submission" date="2014-11" db="EMBL/GenBank/DDBJ databases">
        <authorList>
            <person name="Amaro Gonzalez C."/>
        </authorList>
    </citation>
    <scope>NUCLEOTIDE SEQUENCE</scope>
</reference>
<evidence type="ECO:0000313" key="1">
    <source>
        <dbReference type="EMBL" id="JAH53880.1"/>
    </source>
</evidence>
<sequence>MFSTRVVVLFVVRCGLMRPMMSFPARCHRYGAEIS</sequence>
<reference evidence="1" key="2">
    <citation type="journal article" date="2015" name="Fish Shellfish Immunol.">
        <title>Early steps in the European eel (Anguilla anguilla)-Vibrio vulnificus interaction in the gills: Role of the RtxA13 toxin.</title>
        <authorList>
            <person name="Callol A."/>
            <person name="Pajuelo D."/>
            <person name="Ebbesson L."/>
            <person name="Teles M."/>
            <person name="MacKenzie S."/>
            <person name="Amaro C."/>
        </authorList>
    </citation>
    <scope>NUCLEOTIDE SEQUENCE</scope>
</reference>